<accession>A0ABW9J916</accession>
<dbReference type="InterPro" id="IPR016040">
    <property type="entry name" value="NAD(P)-bd_dom"/>
</dbReference>
<organism evidence="2 3">
    <name type="scientific">Pedobacter ureilyticus</name>
    <dbReference type="NCBI Taxonomy" id="1393051"/>
    <lineage>
        <taxon>Bacteria</taxon>
        <taxon>Pseudomonadati</taxon>
        <taxon>Bacteroidota</taxon>
        <taxon>Sphingobacteriia</taxon>
        <taxon>Sphingobacteriales</taxon>
        <taxon>Sphingobacteriaceae</taxon>
        <taxon>Pedobacter</taxon>
    </lineage>
</organism>
<dbReference type="Proteomes" id="UP001517247">
    <property type="component" value="Unassembled WGS sequence"/>
</dbReference>
<dbReference type="SUPFAM" id="SSF51735">
    <property type="entry name" value="NAD(P)-binding Rossmann-fold domains"/>
    <property type="match status" value="1"/>
</dbReference>
<dbReference type="CDD" id="cd05250">
    <property type="entry name" value="CC3_like_SDR_a"/>
    <property type="match status" value="1"/>
</dbReference>
<keyword evidence="3" id="KW-1185">Reference proteome</keyword>
<protein>
    <submittedName>
        <fullName evidence="2">Oxidoreductase</fullName>
    </submittedName>
</protein>
<dbReference type="PANTHER" id="PTHR14097">
    <property type="entry name" value="OXIDOREDUCTASE HTATIP2"/>
    <property type="match status" value="1"/>
</dbReference>
<evidence type="ECO:0000259" key="1">
    <source>
        <dbReference type="Pfam" id="PF13460"/>
    </source>
</evidence>
<proteinExistence type="predicted"/>
<dbReference type="RefSeq" id="WP_138724132.1">
    <property type="nucleotide sequence ID" value="NZ_SSHJ02000008.1"/>
</dbReference>
<dbReference type="EMBL" id="SSHJ02000008">
    <property type="protein sequence ID" value="MFN0257051.1"/>
    <property type="molecule type" value="Genomic_DNA"/>
</dbReference>
<reference evidence="2 3" key="1">
    <citation type="submission" date="2024-12" db="EMBL/GenBank/DDBJ databases">
        <authorList>
            <person name="Hu S."/>
        </authorList>
    </citation>
    <scope>NUCLEOTIDE SEQUENCE [LARGE SCALE GENOMIC DNA]</scope>
    <source>
        <strain evidence="2 3">THG-T11</strain>
    </source>
</reference>
<sequence>MKKAILFGASGFVGGYLLRDLLQSDIYGEVTIVVRKPLNVQHPKLNIVIADYHSLAQNAAYLVGDDVFISLGTTKKKTPDQKEYYQIDHDYPVLAAQLTKTNGASSVMLVSAVGANAKSSIFYTKTKGEAERDVIAVDFEYTHIFRPSMIMGNREESRPLEKVFIKIFSVANLLLVGKLNKYKGITAENIAKAMIRAAQRPEEKVKIYHWKEMKELLSLSQI</sequence>
<evidence type="ECO:0000313" key="3">
    <source>
        <dbReference type="Proteomes" id="UP001517247"/>
    </source>
</evidence>
<feature type="domain" description="NAD(P)-binding" evidence="1">
    <location>
        <begin position="8"/>
        <end position="154"/>
    </location>
</feature>
<dbReference type="InterPro" id="IPR036291">
    <property type="entry name" value="NAD(P)-bd_dom_sf"/>
</dbReference>
<dbReference type="Pfam" id="PF13460">
    <property type="entry name" value="NAD_binding_10"/>
    <property type="match status" value="1"/>
</dbReference>
<comment type="caution">
    <text evidence="2">The sequence shown here is derived from an EMBL/GenBank/DDBJ whole genome shotgun (WGS) entry which is preliminary data.</text>
</comment>
<dbReference type="PANTHER" id="PTHR14097:SF7">
    <property type="entry name" value="OXIDOREDUCTASE HTATIP2"/>
    <property type="match status" value="1"/>
</dbReference>
<name>A0ABW9J916_9SPHI</name>
<evidence type="ECO:0000313" key="2">
    <source>
        <dbReference type="EMBL" id="MFN0257051.1"/>
    </source>
</evidence>
<dbReference type="Gene3D" id="3.40.50.720">
    <property type="entry name" value="NAD(P)-binding Rossmann-like Domain"/>
    <property type="match status" value="1"/>
</dbReference>
<gene>
    <name evidence="2" type="ORF">E6A44_015790</name>
</gene>